<dbReference type="Gene3D" id="2.60.40.1180">
    <property type="entry name" value="Golgi alpha-mannosidase II"/>
    <property type="match status" value="1"/>
</dbReference>
<evidence type="ECO:0000313" key="2">
    <source>
        <dbReference type="EnsemblPlants" id="Kaladp0030s0108.1.v1.1"/>
    </source>
</evidence>
<dbReference type="PANTHER" id="PTHR43002">
    <property type="entry name" value="GLYCOGEN DEBRANCHING ENZYME"/>
    <property type="match status" value="1"/>
</dbReference>
<accession>A0A7N0TBH4</accession>
<feature type="domain" description="Isoamylase 1-3-like C-terminal" evidence="1">
    <location>
        <begin position="135"/>
        <end position="213"/>
    </location>
</feature>
<proteinExistence type="predicted"/>
<dbReference type="InterPro" id="IPR048650">
    <property type="entry name" value="ISOA1-3-like_C"/>
</dbReference>
<evidence type="ECO:0000313" key="3">
    <source>
        <dbReference type="Proteomes" id="UP000594263"/>
    </source>
</evidence>
<protein>
    <recommendedName>
        <fullName evidence="1">Isoamylase 1-3-like C-terminal domain-containing protein</fullName>
    </recommendedName>
</protein>
<dbReference type="SUPFAM" id="SSF51011">
    <property type="entry name" value="Glycosyl hydrolase domain"/>
    <property type="match status" value="1"/>
</dbReference>
<evidence type="ECO:0000259" key="1">
    <source>
        <dbReference type="Pfam" id="PF21156"/>
    </source>
</evidence>
<sequence>MGTLIPTVAMMHRRLHSGSFEMSKLMSASQFLSMSNTSLEMGVCNSGWKVIYGETLYTAGRKRVQDKNFEVFSTPRISVGPSEQEQELDAEVDKVGNLAAYRFHTEGGGLVKVSVGKKSSNYARREFLKIENIYWCGSDQSSPKWDDPTCKFLAVTLKADEETELGSEASAVKDDLFLAFNAADHSESVILPAPPTGKEWLRLVDTALPYPGFFSVDGEPVIEQLPGLIIYKMKSYSCTLFEARSSSE</sequence>
<dbReference type="Gramene" id="Kaladp0030s0108.1.v1.1">
    <property type="protein sequence ID" value="Kaladp0030s0108.1.v1.1"/>
    <property type="gene ID" value="Kaladp0030s0108.v1.1"/>
</dbReference>
<dbReference type="Proteomes" id="UP000594263">
    <property type="component" value="Unplaced"/>
</dbReference>
<dbReference type="AlphaFoldDB" id="A0A7N0TBH4"/>
<dbReference type="Pfam" id="PF21156">
    <property type="entry name" value="ISOA1-3_C"/>
    <property type="match status" value="1"/>
</dbReference>
<name>A0A7N0TBH4_KALFE</name>
<dbReference type="EnsemblPlants" id="Kaladp0030s0108.1.v1.1">
    <property type="protein sequence ID" value="Kaladp0030s0108.1.v1.1"/>
    <property type="gene ID" value="Kaladp0030s0108.v1.1"/>
</dbReference>
<keyword evidence="3" id="KW-1185">Reference proteome</keyword>
<dbReference type="InterPro" id="IPR013780">
    <property type="entry name" value="Glyco_hydro_b"/>
</dbReference>
<organism evidence="2 3">
    <name type="scientific">Kalanchoe fedtschenkoi</name>
    <name type="common">Lavender scallops</name>
    <name type="synonym">South American air plant</name>
    <dbReference type="NCBI Taxonomy" id="63787"/>
    <lineage>
        <taxon>Eukaryota</taxon>
        <taxon>Viridiplantae</taxon>
        <taxon>Streptophyta</taxon>
        <taxon>Embryophyta</taxon>
        <taxon>Tracheophyta</taxon>
        <taxon>Spermatophyta</taxon>
        <taxon>Magnoliopsida</taxon>
        <taxon>eudicotyledons</taxon>
        <taxon>Gunneridae</taxon>
        <taxon>Pentapetalae</taxon>
        <taxon>Saxifragales</taxon>
        <taxon>Crassulaceae</taxon>
        <taxon>Kalanchoe</taxon>
    </lineage>
</organism>
<reference evidence="2" key="1">
    <citation type="submission" date="2021-01" db="UniProtKB">
        <authorList>
            <consortium name="EnsemblPlants"/>
        </authorList>
    </citation>
    <scope>IDENTIFICATION</scope>
</reference>